<dbReference type="InterPro" id="IPR026983">
    <property type="entry name" value="DHC"/>
</dbReference>
<dbReference type="PANTHER" id="PTHR22878:SF68">
    <property type="entry name" value="DYNEIN HEAVY CHAIN 6, AXONEMAL-LIKE"/>
    <property type="match status" value="1"/>
</dbReference>
<dbReference type="PANTHER" id="PTHR22878">
    <property type="entry name" value="DYNEIN HEAVY CHAIN 6, AXONEMAL-LIKE-RELATED"/>
    <property type="match status" value="1"/>
</dbReference>
<feature type="domain" description="Dynein heavy chain region D6 P-loop" evidence="1">
    <location>
        <begin position="55"/>
        <end position="89"/>
    </location>
</feature>
<dbReference type="AlphaFoldDB" id="A0A146KVF0"/>
<evidence type="ECO:0000259" key="1">
    <source>
        <dbReference type="Pfam" id="PF03028"/>
    </source>
</evidence>
<gene>
    <name evidence="2" type="primary">Dnah7_1</name>
    <name evidence="2" type="ORF">g.12174</name>
</gene>
<dbReference type="GO" id="GO:0007018">
    <property type="term" value="P:microtubule-based movement"/>
    <property type="evidence" value="ECO:0007669"/>
    <property type="project" value="InterPro"/>
</dbReference>
<dbReference type="Gene3D" id="1.10.8.720">
    <property type="entry name" value="Region D6 of dynein motor"/>
    <property type="match status" value="1"/>
</dbReference>
<dbReference type="GO" id="GO:0008569">
    <property type="term" value="F:minus-end-directed microtubule motor activity"/>
    <property type="evidence" value="ECO:0007669"/>
    <property type="project" value="InterPro"/>
</dbReference>
<dbReference type="GO" id="GO:0030286">
    <property type="term" value="C:dynein complex"/>
    <property type="evidence" value="ECO:0007669"/>
    <property type="project" value="InterPro"/>
</dbReference>
<dbReference type="InterPro" id="IPR027417">
    <property type="entry name" value="P-loop_NTPase"/>
</dbReference>
<dbReference type="InterPro" id="IPR042219">
    <property type="entry name" value="AAA_lid_11_sf"/>
</dbReference>
<evidence type="ECO:0000313" key="2">
    <source>
        <dbReference type="EMBL" id="JAP99091.1"/>
    </source>
</evidence>
<protein>
    <submittedName>
        <fullName evidence="2">Dynein heavy chain 7, axonemal</fullName>
    </submittedName>
</protein>
<name>A0A146KVF0_LYGHE</name>
<dbReference type="Gene3D" id="3.40.50.300">
    <property type="entry name" value="P-loop containing nucleotide triphosphate hydrolases"/>
    <property type="match status" value="1"/>
</dbReference>
<dbReference type="InterPro" id="IPR004273">
    <property type="entry name" value="Dynein_heavy_D6_P-loop"/>
</dbReference>
<dbReference type="Pfam" id="PF03028">
    <property type="entry name" value="Dynein_heavy"/>
    <property type="match status" value="1"/>
</dbReference>
<sequence length="145" mass="16206">MLEQRHCFSLSTIRSLQQYIANASTGSSAVGVHGGGKMVSAPAVLQQQQQQQQYVLKASPVHPSFRLWLTSMPCDFFPIFVLQSSIKVTNEPPTGLRANMIRCFNDLTNEEFDVFDNSEYIGGVHKATAYKKLLYGLCFFHSVVL</sequence>
<accession>A0A146KVF0</accession>
<dbReference type="EMBL" id="GDHC01019537">
    <property type="protein sequence ID" value="JAP99091.1"/>
    <property type="molecule type" value="Transcribed_RNA"/>
</dbReference>
<proteinExistence type="predicted"/>
<organism evidence="2">
    <name type="scientific">Lygus hesperus</name>
    <name type="common">Western plant bug</name>
    <dbReference type="NCBI Taxonomy" id="30085"/>
    <lineage>
        <taxon>Eukaryota</taxon>
        <taxon>Metazoa</taxon>
        <taxon>Ecdysozoa</taxon>
        <taxon>Arthropoda</taxon>
        <taxon>Hexapoda</taxon>
        <taxon>Insecta</taxon>
        <taxon>Pterygota</taxon>
        <taxon>Neoptera</taxon>
        <taxon>Paraneoptera</taxon>
        <taxon>Hemiptera</taxon>
        <taxon>Heteroptera</taxon>
        <taxon>Panheteroptera</taxon>
        <taxon>Cimicomorpha</taxon>
        <taxon>Miridae</taxon>
        <taxon>Mirini</taxon>
        <taxon>Lygus</taxon>
    </lineage>
</organism>
<reference evidence="2" key="1">
    <citation type="journal article" date="2016" name="Gigascience">
        <title>De novo construction of an expanded transcriptome assembly for the western tarnished plant bug, Lygus hesperus.</title>
        <authorList>
            <person name="Tassone E.E."/>
            <person name="Geib S.M."/>
            <person name="Hall B."/>
            <person name="Fabrick J.A."/>
            <person name="Brent C.S."/>
            <person name="Hull J.J."/>
        </authorList>
    </citation>
    <scope>NUCLEOTIDE SEQUENCE</scope>
</reference>
<dbReference type="GO" id="GO:0045505">
    <property type="term" value="F:dynein intermediate chain binding"/>
    <property type="evidence" value="ECO:0007669"/>
    <property type="project" value="InterPro"/>
</dbReference>
<dbReference type="GO" id="GO:0051959">
    <property type="term" value="F:dynein light intermediate chain binding"/>
    <property type="evidence" value="ECO:0007669"/>
    <property type="project" value="InterPro"/>
</dbReference>